<proteinExistence type="predicted"/>
<dbReference type="HOGENOM" id="CLU_825985_0_0_10"/>
<feature type="signal peptide" evidence="4">
    <location>
        <begin position="1"/>
        <end position="20"/>
    </location>
</feature>
<dbReference type="STRING" id="471854.Dfer_3645"/>
<feature type="domain" description="MurNAc-LAA" evidence="5">
    <location>
        <begin position="94"/>
        <end position="217"/>
    </location>
</feature>
<dbReference type="Proteomes" id="UP000002011">
    <property type="component" value="Chromosome"/>
</dbReference>
<organism evidence="6 7">
    <name type="scientific">Dyadobacter fermentans (strain ATCC 700827 / DSM 18053 / CIP 107007 / KCTC 52180 / NS114)</name>
    <dbReference type="NCBI Taxonomy" id="471854"/>
    <lineage>
        <taxon>Bacteria</taxon>
        <taxon>Pseudomonadati</taxon>
        <taxon>Bacteroidota</taxon>
        <taxon>Cytophagia</taxon>
        <taxon>Cytophagales</taxon>
        <taxon>Spirosomataceae</taxon>
        <taxon>Dyadobacter</taxon>
    </lineage>
</organism>
<dbReference type="InterPro" id="IPR002508">
    <property type="entry name" value="MurNAc-LAA_cat"/>
</dbReference>
<dbReference type="SMART" id="SM00646">
    <property type="entry name" value="Ami_3"/>
    <property type="match status" value="1"/>
</dbReference>
<dbReference type="GO" id="GO:0030288">
    <property type="term" value="C:outer membrane-bounded periplasmic space"/>
    <property type="evidence" value="ECO:0007669"/>
    <property type="project" value="TreeGrafter"/>
</dbReference>
<evidence type="ECO:0000256" key="1">
    <source>
        <dbReference type="ARBA" id="ARBA00001561"/>
    </source>
</evidence>
<dbReference type="CDD" id="cd02696">
    <property type="entry name" value="MurNAc-LAA"/>
    <property type="match status" value="1"/>
</dbReference>
<dbReference type="PANTHER" id="PTHR30404:SF0">
    <property type="entry name" value="N-ACETYLMURAMOYL-L-ALANINE AMIDASE AMIC"/>
    <property type="match status" value="1"/>
</dbReference>
<gene>
    <name evidence="6" type="ordered locus">Dfer_3645</name>
</gene>
<reference evidence="6 7" key="1">
    <citation type="journal article" date="2009" name="Stand. Genomic Sci.">
        <title>Complete genome sequence of Dyadobacter fermentans type strain (NS114).</title>
        <authorList>
            <person name="Lang E."/>
            <person name="Lapidus A."/>
            <person name="Chertkov O."/>
            <person name="Brettin T."/>
            <person name="Detter J.C."/>
            <person name="Han C."/>
            <person name="Copeland A."/>
            <person name="Glavina Del Rio T."/>
            <person name="Nolan M."/>
            <person name="Chen F."/>
            <person name="Lucas S."/>
            <person name="Tice H."/>
            <person name="Cheng J.F."/>
            <person name="Land M."/>
            <person name="Hauser L."/>
            <person name="Chang Y.J."/>
            <person name="Jeffries C.D."/>
            <person name="Kopitz M."/>
            <person name="Bruce D."/>
            <person name="Goodwin L."/>
            <person name="Pitluck S."/>
            <person name="Ovchinnikova G."/>
            <person name="Pati A."/>
            <person name="Ivanova N."/>
            <person name="Mavrommatis K."/>
            <person name="Chen A."/>
            <person name="Palaniappan K."/>
            <person name="Chain P."/>
            <person name="Bristow J."/>
            <person name="Eisen J.A."/>
            <person name="Markowitz V."/>
            <person name="Hugenholtz P."/>
            <person name="Goker M."/>
            <person name="Rohde M."/>
            <person name="Kyrpides N.C."/>
            <person name="Klenk H.P."/>
        </authorList>
    </citation>
    <scope>NUCLEOTIDE SEQUENCE [LARGE SCALE GENOMIC DNA]</scope>
    <source>
        <strain evidence="7">ATCC 700827 / DSM 18053 / CIP 107007 / KCTC 52180 / NS114</strain>
    </source>
</reference>
<evidence type="ECO:0000256" key="4">
    <source>
        <dbReference type="SAM" id="SignalP"/>
    </source>
</evidence>
<dbReference type="SUPFAM" id="SSF53187">
    <property type="entry name" value="Zn-dependent exopeptidases"/>
    <property type="match status" value="1"/>
</dbReference>
<dbReference type="InterPro" id="IPR050695">
    <property type="entry name" value="N-acetylmuramoyl_amidase_3"/>
</dbReference>
<dbReference type="EC" id="3.5.1.28" evidence="2"/>
<name>C6VV27_DYAFD</name>
<evidence type="ECO:0000313" key="7">
    <source>
        <dbReference type="Proteomes" id="UP000002011"/>
    </source>
</evidence>
<dbReference type="GO" id="GO:0008745">
    <property type="term" value="F:N-acetylmuramoyl-L-alanine amidase activity"/>
    <property type="evidence" value="ECO:0007669"/>
    <property type="project" value="UniProtKB-EC"/>
</dbReference>
<keyword evidence="7" id="KW-1185">Reference proteome</keyword>
<dbReference type="eggNOG" id="COG0860">
    <property type="taxonomic scope" value="Bacteria"/>
</dbReference>
<feature type="chain" id="PRO_5002971822" description="N-acetylmuramoyl-L-alanine amidase" evidence="4">
    <location>
        <begin position="21"/>
        <end position="332"/>
    </location>
</feature>
<dbReference type="GO" id="GO:0009253">
    <property type="term" value="P:peptidoglycan catabolic process"/>
    <property type="evidence" value="ECO:0007669"/>
    <property type="project" value="InterPro"/>
</dbReference>
<dbReference type="OrthoDB" id="9772024at2"/>
<evidence type="ECO:0000256" key="3">
    <source>
        <dbReference type="ARBA" id="ARBA00022801"/>
    </source>
</evidence>
<dbReference type="AlphaFoldDB" id="C6VV27"/>
<keyword evidence="3 6" id="KW-0378">Hydrolase</keyword>
<dbReference type="EMBL" id="CP001619">
    <property type="protein sequence ID" value="ACT94850.1"/>
    <property type="molecule type" value="Genomic_DNA"/>
</dbReference>
<evidence type="ECO:0000259" key="5">
    <source>
        <dbReference type="SMART" id="SM00646"/>
    </source>
</evidence>
<protein>
    <recommendedName>
        <fullName evidence="2">N-acetylmuramoyl-L-alanine amidase</fullName>
        <ecNumber evidence="2">3.5.1.28</ecNumber>
    </recommendedName>
</protein>
<dbReference type="KEGG" id="dfe:Dfer_3645"/>
<accession>C6VV27</accession>
<dbReference type="PANTHER" id="PTHR30404">
    <property type="entry name" value="N-ACETYLMURAMOYL-L-ALANINE AMIDASE"/>
    <property type="match status" value="1"/>
</dbReference>
<sequence length="332" mass="36982">MNRIFLTLLLLAGIASIAVAQSKRKPLKRKVICIDPGHGGTAATDSYRVGPGGEREEWVNLRVALLLQQMLEKKGARVLMTRTTDVEVPLADRAKLACDREADLFVSIHHNATADSSVNFPIIYFHGNMSENVASVNFGKELSATLLKHLYKPGTPVSLVSDFTIFPDAGASVLRNTYGMPALLAEASFFTNPAEERRLKQPEYNTAEALAYTEAIVAFFAKPVAPIAAKNSKVPAIPAFKVFQEAERMTPIARRWRQDFDEGKVFMTKKETALLRESYELFTRSARSFPDSWLAGQSHQNRAVLLRKLGKATEAGQEDQRFREYYVPMNGK</sequence>
<evidence type="ECO:0000313" key="6">
    <source>
        <dbReference type="EMBL" id="ACT94850.1"/>
    </source>
</evidence>
<keyword evidence="4" id="KW-0732">Signal</keyword>
<evidence type="ECO:0000256" key="2">
    <source>
        <dbReference type="ARBA" id="ARBA00011901"/>
    </source>
</evidence>
<comment type="catalytic activity">
    <reaction evidence="1">
        <text>Hydrolyzes the link between N-acetylmuramoyl residues and L-amino acid residues in certain cell-wall glycopeptides.</text>
        <dbReference type="EC" id="3.5.1.28"/>
    </reaction>
</comment>
<dbReference type="Gene3D" id="3.40.630.40">
    <property type="entry name" value="Zn-dependent exopeptidases"/>
    <property type="match status" value="1"/>
</dbReference>
<dbReference type="RefSeq" id="WP_015813094.1">
    <property type="nucleotide sequence ID" value="NC_013037.1"/>
</dbReference>
<dbReference type="Pfam" id="PF01520">
    <property type="entry name" value="Amidase_3"/>
    <property type="match status" value="1"/>
</dbReference>